<sequence>MGDLCPLTSPGLWDRDKRHSGGYAPLGTWSEHFAGHICFWEGQCVHKPCKSVQVVWPFCTFRTRFQTTPEGPSAVDQPDPPSPAMLVKEYRICMPLTVEEYRIGQLYTICKHSHEVSDKGEGVEVVRNETHTDPVHGQGQLTEKRVHLSSKLPGWARAVVPRIFLHHRKVLELLSLHSNRVHSKSLLADKQRAMDSQRCRIKALQTPNMVACGCEVDAEYRRRSPCSFLPKFAIHIETKYEDNCGINENIFNGDKNEIDQEVDFLDIAFDDVTERHYRPSEDPRRFSSVKTGRGPLQEGWRENNRPVMCSYKQVAVQFEVWGLQTRVEQFVHKVIREVLLVGHRQAFAWVDEWYGMTLEDVRNVPAQHGTDVLIDAVKEFRGTIQRVRRHGTPRIVIQETSRVTIGNAPTTPVNPPPPPPPPPQPIPHNYLTTMPAPVSVLGCHALPK</sequence>
<dbReference type="OrthoDB" id="18453at2759"/>
<dbReference type="Pfam" id="PF02121">
    <property type="entry name" value="IP_trans"/>
    <property type="match status" value="2"/>
</dbReference>
<protein>
    <recommendedName>
        <fullName evidence="2">Phosphatidylinositol transfer protein N-terminal domain-containing protein</fullName>
    </recommendedName>
</protein>
<proteinExistence type="predicted"/>
<reference evidence="3" key="1">
    <citation type="journal article" date="2023" name="Science">
        <title>Genome structures resolve the early diversification of teleost fishes.</title>
        <authorList>
            <person name="Parey E."/>
            <person name="Louis A."/>
            <person name="Montfort J."/>
            <person name="Bouchez O."/>
            <person name="Roques C."/>
            <person name="Iampietro C."/>
            <person name="Lluch J."/>
            <person name="Castinel A."/>
            <person name="Donnadieu C."/>
            <person name="Desvignes T."/>
            <person name="Floi Bucao C."/>
            <person name="Jouanno E."/>
            <person name="Wen M."/>
            <person name="Mejri S."/>
            <person name="Dirks R."/>
            <person name="Jansen H."/>
            <person name="Henkel C."/>
            <person name="Chen W.J."/>
            <person name="Zahm M."/>
            <person name="Cabau C."/>
            <person name="Klopp C."/>
            <person name="Thompson A.W."/>
            <person name="Robinson-Rechavi M."/>
            <person name="Braasch I."/>
            <person name="Lecointre G."/>
            <person name="Bobe J."/>
            <person name="Postlethwait J.H."/>
            <person name="Berthelot C."/>
            <person name="Roest Crollius H."/>
            <person name="Guiguen Y."/>
        </authorList>
    </citation>
    <scope>NUCLEOTIDE SEQUENCE</scope>
    <source>
        <strain evidence="3">WJC10195</strain>
    </source>
</reference>
<evidence type="ECO:0000313" key="4">
    <source>
        <dbReference type="Proteomes" id="UP001152622"/>
    </source>
</evidence>
<dbReference type="PANTHER" id="PTHR10658">
    <property type="entry name" value="PHOSPHATIDYLINOSITOL TRANSFER PROTEIN"/>
    <property type="match status" value="1"/>
</dbReference>
<keyword evidence="4" id="KW-1185">Reference proteome</keyword>
<evidence type="ECO:0000313" key="3">
    <source>
        <dbReference type="EMBL" id="KAJ8345101.1"/>
    </source>
</evidence>
<dbReference type="SUPFAM" id="SSF55961">
    <property type="entry name" value="Bet v1-like"/>
    <property type="match status" value="2"/>
</dbReference>
<dbReference type="GO" id="GO:0005737">
    <property type="term" value="C:cytoplasm"/>
    <property type="evidence" value="ECO:0007669"/>
    <property type="project" value="TreeGrafter"/>
</dbReference>
<evidence type="ECO:0000259" key="2">
    <source>
        <dbReference type="Pfam" id="PF02121"/>
    </source>
</evidence>
<dbReference type="EMBL" id="JAINUF010000012">
    <property type="protein sequence ID" value="KAJ8345101.1"/>
    <property type="molecule type" value="Genomic_DNA"/>
</dbReference>
<feature type="compositionally biased region" description="Pro residues" evidence="1">
    <location>
        <begin position="412"/>
        <end position="426"/>
    </location>
</feature>
<name>A0A9Q1IMJ6_SYNKA</name>
<dbReference type="PANTHER" id="PTHR10658:SF78">
    <property type="entry name" value="PHOSPHATIDYLINOSITOL TRANSFER PROTEIN CYTOPLASMIC 1"/>
    <property type="match status" value="1"/>
</dbReference>
<dbReference type="InterPro" id="IPR055261">
    <property type="entry name" value="PI_transfer_N"/>
</dbReference>
<comment type="caution">
    <text evidence="3">The sequence shown here is derived from an EMBL/GenBank/DDBJ whole genome shotgun (WGS) entry which is preliminary data.</text>
</comment>
<dbReference type="InterPro" id="IPR001666">
    <property type="entry name" value="PI_transfer"/>
</dbReference>
<dbReference type="Gene3D" id="3.30.530.20">
    <property type="match status" value="1"/>
</dbReference>
<organism evidence="3 4">
    <name type="scientific">Synaphobranchus kaupii</name>
    <name type="common">Kaup's arrowtooth eel</name>
    <dbReference type="NCBI Taxonomy" id="118154"/>
    <lineage>
        <taxon>Eukaryota</taxon>
        <taxon>Metazoa</taxon>
        <taxon>Chordata</taxon>
        <taxon>Craniata</taxon>
        <taxon>Vertebrata</taxon>
        <taxon>Euteleostomi</taxon>
        <taxon>Actinopterygii</taxon>
        <taxon>Neopterygii</taxon>
        <taxon>Teleostei</taxon>
        <taxon>Anguilliformes</taxon>
        <taxon>Synaphobranchidae</taxon>
        <taxon>Synaphobranchus</taxon>
    </lineage>
</organism>
<feature type="region of interest" description="Disordered" evidence="1">
    <location>
        <begin position="405"/>
        <end position="426"/>
    </location>
</feature>
<feature type="domain" description="Phosphatidylinositol transfer protein N-terminal" evidence="2">
    <location>
        <begin position="225"/>
        <end position="364"/>
    </location>
</feature>
<accession>A0A9Q1IMJ6</accession>
<dbReference type="InterPro" id="IPR023393">
    <property type="entry name" value="START-like_dom_sf"/>
</dbReference>
<dbReference type="AlphaFoldDB" id="A0A9Q1IMJ6"/>
<dbReference type="GO" id="GO:0035091">
    <property type="term" value="F:phosphatidylinositol binding"/>
    <property type="evidence" value="ECO:0007669"/>
    <property type="project" value="TreeGrafter"/>
</dbReference>
<feature type="domain" description="Phosphatidylinositol transfer protein N-terminal" evidence="2">
    <location>
        <begin position="85"/>
        <end position="163"/>
    </location>
</feature>
<evidence type="ECO:0000256" key="1">
    <source>
        <dbReference type="SAM" id="MobiDB-lite"/>
    </source>
</evidence>
<gene>
    <name evidence="3" type="ORF">SKAU_G00292940</name>
</gene>
<dbReference type="Proteomes" id="UP001152622">
    <property type="component" value="Chromosome 12"/>
</dbReference>
<dbReference type="GO" id="GO:0008526">
    <property type="term" value="F:phosphatidylinositol transfer activity"/>
    <property type="evidence" value="ECO:0007669"/>
    <property type="project" value="TreeGrafter"/>
</dbReference>